<dbReference type="GO" id="GO:0034472">
    <property type="term" value="P:snRNA 3'-end processing"/>
    <property type="evidence" value="ECO:0007669"/>
    <property type="project" value="TreeGrafter"/>
</dbReference>
<evidence type="ECO:0000313" key="3">
    <source>
        <dbReference type="Proteomes" id="UP001168821"/>
    </source>
</evidence>
<comment type="caution">
    <text evidence="2">The sequence shown here is derived from an EMBL/GenBank/DDBJ whole genome shotgun (WGS) entry which is preliminary data.</text>
</comment>
<dbReference type="GO" id="GO:0032039">
    <property type="term" value="C:integrator complex"/>
    <property type="evidence" value="ECO:0007669"/>
    <property type="project" value="TreeGrafter"/>
</dbReference>
<accession>A0AA38HLN4</accession>
<dbReference type="InterPro" id="IPR057413">
    <property type="entry name" value="Beta-barrel_INTS6"/>
</dbReference>
<organism evidence="2 3">
    <name type="scientific">Zophobas morio</name>
    <dbReference type="NCBI Taxonomy" id="2755281"/>
    <lineage>
        <taxon>Eukaryota</taxon>
        <taxon>Metazoa</taxon>
        <taxon>Ecdysozoa</taxon>
        <taxon>Arthropoda</taxon>
        <taxon>Hexapoda</taxon>
        <taxon>Insecta</taxon>
        <taxon>Pterygota</taxon>
        <taxon>Neoptera</taxon>
        <taxon>Endopterygota</taxon>
        <taxon>Coleoptera</taxon>
        <taxon>Polyphaga</taxon>
        <taxon>Cucujiformia</taxon>
        <taxon>Tenebrionidae</taxon>
        <taxon>Zophobas</taxon>
    </lineage>
</organism>
<dbReference type="PANTHER" id="PTHR12957">
    <property type="entry name" value="DEAD/H BOX POLYPEPTIDE 26/DICE1-RELATED"/>
    <property type="match status" value="1"/>
</dbReference>
<dbReference type="EMBL" id="JALNTZ010003157">
    <property type="protein sequence ID" value="KAJ3616622.1"/>
    <property type="molecule type" value="Genomic_DNA"/>
</dbReference>
<evidence type="ECO:0000313" key="2">
    <source>
        <dbReference type="EMBL" id="KAJ3616622.1"/>
    </source>
</evidence>
<dbReference type="InterPro" id="IPR051113">
    <property type="entry name" value="Integrator_subunit6"/>
</dbReference>
<sequence length="641" mass="72663">MSFEEEVVCALKVVWPGGKQPGSELSLEPFRWDQRIFALTLKIPAFSRAPQLPYHVNFDQPIFCKFTGSHSDSGIEPFCQASGGQCITVNSIKEAESAMEFLASKVKQRGVIVSFEPLPGEDSGGSYIFYPRLFYDLFAYSFLTEAQNSLARKLKPHSALNIFMHVPSFGIWPIPEAYWLKASASKIPPREKAKSVIYFSTVSTSWMVEDGMFDKYQLESCWLTQVLLEENNPNTAYQVFILNSHYTPGRGHPFGFLKPSSKNLCVNLFVLPYNYPALFSLLGDSLRSNCNGFTENFRGQGELKRNPNPTSKWRHELDAYLRDIPPYYIPCLKQRLQRFGADRFMDPQHTGALPPHISSYLHRIKQQVLQLSGTSRGSAFYCSPFAQMQSECDRLSAGAHEEHGTGLLAKNPFDIKREVLVHVYHRMANQFYAAYEQKSYEDEESKHHVSVADMGAFSAAYERALARREQIKFRKIEIENPPTNKFLCDDIRPDEAPSLNTTHNALLKNTRTRFAKHQHFKQIIRTRNTPAALIAPPVLLDSSEETPESEPVQPSEPPVVPYRHGDTKVSHMWSTLLQHEPRRPAIMAERSAFPAPYIPSAVLKRLSAPAELHYLGSVEQFLKQIKSPGKSLSNSIDCMNS</sequence>
<evidence type="ECO:0000259" key="1">
    <source>
        <dbReference type="Pfam" id="PF25462"/>
    </source>
</evidence>
<protein>
    <recommendedName>
        <fullName evidence="1">Integrator complex subunit 6-like beta-barrel domain-containing protein</fullName>
    </recommendedName>
</protein>
<gene>
    <name evidence="2" type="ORF">Zmor_011778</name>
</gene>
<proteinExistence type="predicted"/>
<dbReference type="AlphaFoldDB" id="A0AA38HLN4"/>
<reference evidence="2" key="1">
    <citation type="journal article" date="2023" name="G3 (Bethesda)">
        <title>Whole genome assemblies of Zophobas morio and Tenebrio molitor.</title>
        <authorList>
            <person name="Kaur S."/>
            <person name="Stinson S.A."/>
            <person name="diCenzo G.C."/>
        </authorList>
    </citation>
    <scope>NUCLEOTIDE SEQUENCE</scope>
    <source>
        <strain evidence="2">QUZm001</strain>
    </source>
</reference>
<keyword evidence="3" id="KW-1185">Reference proteome</keyword>
<dbReference type="PANTHER" id="PTHR12957:SF2">
    <property type="entry name" value="INTEGRATOR COMPLEX SUBUNIT 6"/>
    <property type="match status" value="1"/>
</dbReference>
<dbReference type="Proteomes" id="UP001168821">
    <property type="component" value="Unassembled WGS sequence"/>
</dbReference>
<dbReference type="Pfam" id="PF25462">
    <property type="entry name" value="Beta-barrel_INTS6"/>
    <property type="match status" value="1"/>
</dbReference>
<name>A0AA38HLN4_9CUCU</name>
<feature type="domain" description="Integrator complex subunit 6-like beta-barrel" evidence="1">
    <location>
        <begin position="159"/>
        <end position="284"/>
    </location>
</feature>